<protein>
    <submittedName>
        <fullName evidence="1">Uncharacterized protein</fullName>
    </submittedName>
</protein>
<evidence type="ECO:0000313" key="1">
    <source>
        <dbReference type="EMBL" id="QHU20471.1"/>
    </source>
</evidence>
<sequence>MTRKTRKRKDTVWIPKTINAAKKLRTRTTKRGRFLLNQSRRRIMKVPFYLDKVASRTIRRLFRR</sequence>
<name>A0A6C0KTD6_9ZZZZ</name>
<proteinExistence type="predicted"/>
<organism evidence="1">
    <name type="scientific">viral metagenome</name>
    <dbReference type="NCBI Taxonomy" id="1070528"/>
    <lineage>
        <taxon>unclassified sequences</taxon>
        <taxon>metagenomes</taxon>
        <taxon>organismal metagenomes</taxon>
    </lineage>
</organism>
<dbReference type="EMBL" id="MN740968">
    <property type="protein sequence ID" value="QHU20471.1"/>
    <property type="molecule type" value="Genomic_DNA"/>
</dbReference>
<accession>A0A6C0KTD6</accession>
<reference evidence="1" key="1">
    <citation type="journal article" date="2020" name="Nature">
        <title>Giant virus diversity and host interactions through global metagenomics.</title>
        <authorList>
            <person name="Schulz F."/>
            <person name="Roux S."/>
            <person name="Paez-Espino D."/>
            <person name="Jungbluth S."/>
            <person name="Walsh D.A."/>
            <person name="Denef V.J."/>
            <person name="McMahon K.D."/>
            <person name="Konstantinidis K.T."/>
            <person name="Eloe-Fadrosh E.A."/>
            <person name="Kyrpides N.C."/>
            <person name="Woyke T."/>
        </authorList>
    </citation>
    <scope>NUCLEOTIDE SEQUENCE</scope>
    <source>
        <strain evidence="1">GVMAG-S-3300013093-109</strain>
    </source>
</reference>
<dbReference type="AlphaFoldDB" id="A0A6C0KTD6"/>